<gene>
    <name evidence="2" type="ORF">MERR_LOCUS5717</name>
</gene>
<dbReference type="PANTHER" id="PTHR47165">
    <property type="entry name" value="OS03G0429900 PROTEIN"/>
    <property type="match status" value="1"/>
</dbReference>
<comment type="caution">
    <text evidence="2">The sequence shown here is derived from an EMBL/GenBank/DDBJ whole genome shotgun (WGS) entry which is preliminary data.</text>
</comment>
<reference evidence="2" key="1">
    <citation type="submission" date="2020-01" db="EMBL/GenBank/DDBJ databases">
        <authorList>
            <person name="Mishra B."/>
        </authorList>
    </citation>
    <scope>NUCLEOTIDE SEQUENCE [LARGE SCALE GENOMIC DNA]</scope>
</reference>
<evidence type="ECO:0008006" key="4">
    <source>
        <dbReference type="Google" id="ProtNLM"/>
    </source>
</evidence>
<dbReference type="SUPFAM" id="SSF50249">
    <property type="entry name" value="Nucleic acid-binding proteins"/>
    <property type="match status" value="1"/>
</dbReference>
<proteinExistence type="predicted"/>
<evidence type="ECO:0000313" key="3">
    <source>
        <dbReference type="Proteomes" id="UP000467841"/>
    </source>
</evidence>
<dbReference type="EMBL" id="CACVBM020000388">
    <property type="protein sequence ID" value="CAA7018482.1"/>
    <property type="molecule type" value="Genomic_DNA"/>
</dbReference>
<evidence type="ECO:0000256" key="1">
    <source>
        <dbReference type="SAM" id="MobiDB-lite"/>
    </source>
</evidence>
<dbReference type="Proteomes" id="UP000467841">
    <property type="component" value="Unassembled WGS sequence"/>
</dbReference>
<sequence length="163" mass="17513">MASMSCSKCSRKLLRGISSFNCTACYNPNTVALIIYRAELDVSDTGNTAVFVAFDTDMTKLTNTSASDAAAITTPKIITAIVGKTFTFQIKVTEYNFTSNHQAFTISRIYETKDALPTATFDNQVVATGPAIDDIPPAVENPEENRETPDGELPDGGSTVTPQ</sequence>
<name>A0A6D2HV58_9BRAS</name>
<dbReference type="AlphaFoldDB" id="A0A6D2HV58"/>
<dbReference type="InterPro" id="IPR012340">
    <property type="entry name" value="NA-bd_OB-fold"/>
</dbReference>
<keyword evidence="3" id="KW-1185">Reference proteome</keyword>
<dbReference type="PANTHER" id="PTHR47165:SF4">
    <property type="entry name" value="OS03G0429900 PROTEIN"/>
    <property type="match status" value="1"/>
</dbReference>
<protein>
    <recommendedName>
        <fullName evidence="4">Replication factor A C-terminal domain-containing protein</fullName>
    </recommendedName>
</protein>
<organism evidence="2 3">
    <name type="scientific">Microthlaspi erraticum</name>
    <dbReference type="NCBI Taxonomy" id="1685480"/>
    <lineage>
        <taxon>Eukaryota</taxon>
        <taxon>Viridiplantae</taxon>
        <taxon>Streptophyta</taxon>
        <taxon>Embryophyta</taxon>
        <taxon>Tracheophyta</taxon>
        <taxon>Spermatophyta</taxon>
        <taxon>Magnoliopsida</taxon>
        <taxon>eudicotyledons</taxon>
        <taxon>Gunneridae</taxon>
        <taxon>Pentapetalae</taxon>
        <taxon>rosids</taxon>
        <taxon>malvids</taxon>
        <taxon>Brassicales</taxon>
        <taxon>Brassicaceae</taxon>
        <taxon>Coluteocarpeae</taxon>
        <taxon>Microthlaspi</taxon>
    </lineage>
</organism>
<dbReference type="Gene3D" id="2.40.50.140">
    <property type="entry name" value="Nucleic acid-binding proteins"/>
    <property type="match status" value="1"/>
</dbReference>
<feature type="region of interest" description="Disordered" evidence="1">
    <location>
        <begin position="130"/>
        <end position="163"/>
    </location>
</feature>
<evidence type="ECO:0000313" key="2">
    <source>
        <dbReference type="EMBL" id="CAA7018482.1"/>
    </source>
</evidence>
<dbReference type="OrthoDB" id="1090048at2759"/>
<accession>A0A6D2HV58</accession>